<accession>A0A5B7ECA6</accession>
<gene>
    <name evidence="2" type="ORF">E2C01_025109</name>
</gene>
<evidence type="ECO:0000313" key="3">
    <source>
        <dbReference type="Proteomes" id="UP000324222"/>
    </source>
</evidence>
<dbReference type="AlphaFoldDB" id="A0A5B7ECA6"/>
<comment type="caution">
    <text evidence="2">The sequence shown here is derived from an EMBL/GenBank/DDBJ whole genome shotgun (WGS) entry which is preliminary data.</text>
</comment>
<evidence type="ECO:0000256" key="1">
    <source>
        <dbReference type="SAM" id="MobiDB-lite"/>
    </source>
</evidence>
<name>A0A5B7ECA6_PORTR</name>
<keyword evidence="3" id="KW-1185">Reference proteome</keyword>
<proteinExistence type="predicted"/>
<protein>
    <recommendedName>
        <fullName evidence="4">Transposase</fullName>
    </recommendedName>
</protein>
<reference evidence="2 3" key="1">
    <citation type="submission" date="2019-05" db="EMBL/GenBank/DDBJ databases">
        <title>Another draft genome of Portunus trituberculatus and its Hox gene families provides insights of decapod evolution.</title>
        <authorList>
            <person name="Jeong J.-H."/>
            <person name="Song I."/>
            <person name="Kim S."/>
            <person name="Choi T."/>
            <person name="Kim D."/>
            <person name="Ryu S."/>
            <person name="Kim W."/>
        </authorList>
    </citation>
    <scope>NUCLEOTIDE SEQUENCE [LARGE SCALE GENOMIC DNA]</scope>
    <source>
        <tissue evidence="2">Muscle</tissue>
    </source>
</reference>
<evidence type="ECO:0008006" key="4">
    <source>
        <dbReference type="Google" id="ProtNLM"/>
    </source>
</evidence>
<dbReference type="EMBL" id="VSRR010002508">
    <property type="protein sequence ID" value="MPC31812.1"/>
    <property type="molecule type" value="Genomic_DNA"/>
</dbReference>
<sequence length="68" mass="7725">MAPKHPSAPPAGGDMPKRARKTYTLEEKLEVLDRAEKGQRNCYSGRIGRERSHGKVHKTQRNEDPRIS</sequence>
<feature type="compositionally biased region" description="Basic and acidic residues" evidence="1">
    <location>
        <begin position="23"/>
        <end position="39"/>
    </location>
</feature>
<organism evidence="2 3">
    <name type="scientific">Portunus trituberculatus</name>
    <name type="common">Swimming crab</name>
    <name type="synonym">Neptunus trituberculatus</name>
    <dbReference type="NCBI Taxonomy" id="210409"/>
    <lineage>
        <taxon>Eukaryota</taxon>
        <taxon>Metazoa</taxon>
        <taxon>Ecdysozoa</taxon>
        <taxon>Arthropoda</taxon>
        <taxon>Crustacea</taxon>
        <taxon>Multicrustacea</taxon>
        <taxon>Malacostraca</taxon>
        <taxon>Eumalacostraca</taxon>
        <taxon>Eucarida</taxon>
        <taxon>Decapoda</taxon>
        <taxon>Pleocyemata</taxon>
        <taxon>Brachyura</taxon>
        <taxon>Eubrachyura</taxon>
        <taxon>Portunoidea</taxon>
        <taxon>Portunidae</taxon>
        <taxon>Portuninae</taxon>
        <taxon>Portunus</taxon>
    </lineage>
</organism>
<feature type="region of interest" description="Disordered" evidence="1">
    <location>
        <begin position="1"/>
        <end position="68"/>
    </location>
</feature>
<evidence type="ECO:0000313" key="2">
    <source>
        <dbReference type="EMBL" id="MPC31812.1"/>
    </source>
</evidence>
<dbReference type="Proteomes" id="UP000324222">
    <property type="component" value="Unassembled WGS sequence"/>
</dbReference>